<proteinExistence type="predicted"/>
<feature type="transmembrane region" description="Helical" evidence="1">
    <location>
        <begin position="105"/>
        <end position="122"/>
    </location>
</feature>
<accession>A0ABX6GV57</accession>
<keyword evidence="1" id="KW-1133">Transmembrane helix</keyword>
<dbReference type="EMBL" id="CP047180">
    <property type="protein sequence ID" value="QHC61302.1"/>
    <property type="molecule type" value="Genomic_DNA"/>
</dbReference>
<sequence length="125" mass="12191">MPLRSAASAPAVLPQIAAPSARQRAAAEVLGHVVVALAVGSALLLLASASVAGLPFLPGGGRVPPFEAWSLMRTSATVQIGAAVLAAGLAALARAGGCRVRADRWCLVAALSAAAGAVLLAAPPL</sequence>
<feature type="transmembrane region" description="Helical" evidence="1">
    <location>
        <begin position="29"/>
        <end position="56"/>
    </location>
</feature>
<dbReference type="RefSeq" id="WP_159421716.1">
    <property type="nucleotide sequence ID" value="NZ_CP047180.1"/>
</dbReference>
<evidence type="ECO:0008006" key="4">
    <source>
        <dbReference type="Google" id="ProtNLM"/>
    </source>
</evidence>
<organism evidence="2 3">
    <name type="scientific">Rathayibacter festucae</name>
    <dbReference type="NCBI Taxonomy" id="110937"/>
    <lineage>
        <taxon>Bacteria</taxon>
        <taxon>Bacillati</taxon>
        <taxon>Actinomycetota</taxon>
        <taxon>Actinomycetes</taxon>
        <taxon>Micrococcales</taxon>
        <taxon>Microbacteriaceae</taxon>
        <taxon>Rathayibacter</taxon>
    </lineage>
</organism>
<gene>
    <name evidence="2" type="ORF">GSU69_00340</name>
</gene>
<keyword evidence="1" id="KW-0472">Membrane</keyword>
<name>A0ABX6GV57_9MICO</name>
<dbReference type="Proteomes" id="UP000464597">
    <property type="component" value="Chromosome"/>
</dbReference>
<keyword evidence="3" id="KW-1185">Reference proteome</keyword>
<keyword evidence="1" id="KW-0812">Transmembrane</keyword>
<reference evidence="3" key="1">
    <citation type="submission" date="2019-12" db="EMBL/GenBank/DDBJ databases">
        <title>Complete and draft genome sequences of new strains and members of some known species of the genus Rathayibacter isolated from plants.</title>
        <authorList>
            <person name="Tarlachkov S.V."/>
            <person name="Starodumova I.P."/>
            <person name="Dorofeeva L.V."/>
            <person name="Prisyazhnaya N.V."/>
            <person name="Leyn S."/>
            <person name="Zlamal J."/>
            <person name="Elan M."/>
            <person name="Osterman A.L."/>
            <person name="Nadler S."/>
            <person name="Subbotin S.A."/>
            <person name="Evtushenko L.I."/>
        </authorList>
    </citation>
    <scope>NUCLEOTIDE SEQUENCE [LARGE SCALE GENOMIC DNA]</scope>
    <source>
        <strain evidence="3">VKM Ac-2802</strain>
    </source>
</reference>
<evidence type="ECO:0000256" key="1">
    <source>
        <dbReference type="SAM" id="Phobius"/>
    </source>
</evidence>
<evidence type="ECO:0000313" key="3">
    <source>
        <dbReference type="Proteomes" id="UP000464597"/>
    </source>
</evidence>
<feature type="transmembrane region" description="Helical" evidence="1">
    <location>
        <begin position="76"/>
        <end position="93"/>
    </location>
</feature>
<evidence type="ECO:0000313" key="2">
    <source>
        <dbReference type="EMBL" id="QHC61302.1"/>
    </source>
</evidence>
<protein>
    <recommendedName>
        <fullName evidence="4">DUF998 domain-containing protein</fullName>
    </recommendedName>
</protein>